<evidence type="ECO:0000313" key="2">
    <source>
        <dbReference type="Proteomes" id="UP001168821"/>
    </source>
</evidence>
<comment type="caution">
    <text evidence="1">The sequence shown here is derived from an EMBL/GenBank/DDBJ whole genome shotgun (WGS) entry which is preliminary data.</text>
</comment>
<proteinExistence type="predicted"/>
<accession>A0AA38HU72</accession>
<name>A0AA38HU72_9CUCU</name>
<dbReference type="Proteomes" id="UP001168821">
    <property type="component" value="Unassembled WGS sequence"/>
</dbReference>
<dbReference type="AlphaFoldDB" id="A0AA38HU72"/>
<sequence>MLEQQWPARPQTIHLFRTCFRTVAWANRVPGQPPTTAENSASCSIGLVWCLDGLELDKNETRAAFFDKAHYMGMATAGLARNSAEKEFCRRRWVI</sequence>
<protein>
    <submittedName>
        <fullName evidence="1">Uncharacterized protein</fullName>
    </submittedName>
</protein>
<organism evidence="1 2">
    <name type="scientific">Zophobas morio</name>
    <dbReference type="NCBI Taxonomy" id="2755281"/>
    <lineage>
        <taxon>Eukaryota</taxon>
        <taxon>Metazoa</taxon>
        <taxon>Ecdysozoa</taxon>
        <taxon>Arthropoda</taxon>
        <taxon>Hexapoda</taxon>
        <taxon>Insecta</taxon>
        <taxon>Pterygota</taxon>
        <taxon>Neoptera</taxon>
        <taxon>Endopterygota</taxon>
        <taxon>Coleoptera</taxon>
        <taxon>Polyphaga</taxon>
        <taxon>Cucujiformia</taxon>
        <taxon>Tenebrionidae</taxon>
        <taxon>Zophobas</taxon>
    </lineage>
</organism>
<reference evidence="1" key="1">
    <citation type="journal article" date="2023" name="G3 (Bethesda)">
        <title>Whole genome assemblies of Zophobas morio and Tenebrio molitor.</title>
        <authorList>
            <person name="Kaur S."/>
            <person name="Stinson S.A."/>
            <person name="diCenzo G.C."/>
        </authorList>
    </citation>
    <scope>NUCLEOTIDE SEQUENCE</scope>
    <source>
        <strain evidence="1">QUZm001</strain>
    </source>
</reference>
<evidence type="ECO:0000313" key="1">
    <source>
        <dbReference type="EMBL" id="KAJ3643978.1"/>
    </source>
</evidence>
<keyword evidence="2" id="KW-1185">Reference proteome</keyword>
<dbReference type="EMBL" id="JALNTZ010000008">
    <property type="protein sequence ID" value="KAJ3643978.1"/>
    <property type="molecule type" value="Genomic_DNA"/>
</dbReference>
<gene>
    <name evidence="1" type="ORF">Zmor_026657</name>
</gene>